<accession>A0A3B0SBM8</accession>
<reference evidence="1" key="1">
    <citation type="submission" date="2018-06" db="EMBL/GenBank/DDBJ databases">
        <authorList>
            <person name="Zhirakovskaya E."/>
        </authorList>
    </citation>
    <scope>NUCLEOTIDE SEQUENCE</scope>
</reference>
<gene>
    <name evidence="1" type="ORF">MNBD_ALPHA07-993</name>
</gene>
<dbReference type="AlphaFoldDB" id="A0A3B0SBM8"/>
<dbReference type="EMBL" id="UOEG01000202">
    <property type="protein sequence ID" value="VAW00132.1"/>
    <property type="molecule type" value="Genomic_DNA"/>
</dbReference>
<organism evidence="1">
    <name type="scientific">hydrothermal vent metagenome</name>
    <dbReference type="NCBI Taxonomy" id="652676"/>
    <lineage>
        <taxon>unclassified sequences</taxon>
        <taxon>metagenomes</taxon>
        <taxon>ecological metagenomes</taxon>
    </lineage>
</organism>
<sequence>MIPDANGTIDGLIAAVPGDDWAALDLREAAYDRLPATHLISHDLNHQPEIAVYAIPDDKHQAPSADHPVLLSYIDVVAQGYLREFGEGGATRFFTTTDGWDMPVLDDRAAPVYPRHQRLTRSETAFVDDQLRGLSARIMQPPRGSVWT</sequence>
<proteinExistence type="predicted"/>
<protein>
    <submittedName>
        <fullName evidence="1">Uncharacterized protein</fullName>
    </submittedName>
</protein>
<evidence type="ECO:0000313" key="1">
    <source>
        <dbReference type="EMBL" id="VAW00132.1"/>
    </source>
</evidence>
<name>A0A3B0SBM8_9ZZZZ</name>